<dbReference type="NCBIfam" id="NF040656">
    <property type="entry name" value="GHMP_GYDIA"/>
    <property type="match status" value="1"/>
</dbReference>
<dbReference type="Gene3D" id="3.30.230.10">
    <property type="match status" value="1"/>
</dbReference>
<gene>
    <name evidence="1" type="ORF">LG649_00245</name>
</gene>
<keyword evidence="1" id="KW-0418">Kinase</keyword>
<dbReference type="InterPro" id="IPR047765">
    <property type="entry name" value="GHMP_GYDIA-like"/>
</dbReference>
<dbReference type="InterPro" id="IPR014721">
    <property type="entry name" value="Ribsml_uS5_D2-typ_fold_subgr"/>
</dbReference>
<dbReference type="RefSeq" id="WP_226539572.1">
    <property type="nucleotide sequence ID" value="NZ_JAJAPW010000001.1"/>
</dbReference>
<dbReference type="SUPFAM" id="SSF54211">
    <property type="entry name" value="Ribosomal protein S5 domain 2-like"/>
    <property type="match status" value="1"/>
</dbReference>
<accession>A0A9X1HZ13</accession>
<comment type="caution">
    <text evidence="1">The sequence shown here is derived from an EMBL/GenBank/DDBJ whole genome shotgun (WGS) entry which is preliminary data.</text>
</comment>
<dbReference type="Proteomes" id="UP001139199">
    <property type="component" value="Unassembled WGS sequence"/>
</dbReference>
<evidence type="ECO:0000313" key="1">
    <source>
        <dbReference type="EMBL" id="MCB4797257.1"/>
    </source>
</evidence>
<dbReference type="GO" id="GO:0016301">
    <property type="term" value="F:kinase activity"/>
    <property type="evidence" value="ECO:0007669"/>
    <property type="project" value="UniProtKB-KW"/>
</dbReference>
<name>A0A9X1HZ13_9FLAO</name>
<protein>
    <submittedName>
        <fullName evidence="1">GHMP kinase</fullName>
    </submittedName>
</protein>
<dbReference type="AlphaFoldDB" id="A0A9X1HZ13"/>
<proteinExistence type="predicted"/>
<dbReference type="EMBL" id="JAJAPW010000001">
    <property type="protein sequence ID" value="MCB4797257.1"/>
    <property type="molecule type" value="Genomic_DNA"/>
</dbReference>
<organism evidence="1 2">
    <name type="scientific">Neotamlana laminarinivorans</name>
    <dbReference type="NCBI Taxonomy" id="2883124"/>
    <lineage>
        <taxon>Bacteria</taxon>
        <taxon>Pseudomonadati</taxon>
        <taxon>Bacteroidota</taxon>
        <taxon>Flavobacteriia</taxon>
        <taxon>Flavobacteriales</taxon>
        <taxon>Flavobacteriaceae</taxon>
        <taxon>Neotamlana</taxon>
    </lineage>
</organism>
<reference evidence="1" key="1">
    <citation type="submission" date="2021-10" db="EMBL/GenBank/DDBJ databases">
        <title>Tamlana sargassums sp. nov., and Tamlana laminarinivorans sp. nov., two new bacteria isolated from the brown alga.</title>
        <authorList>
            <person name="Li J."/>
        </authorList>
    </citation>
    <scope>NUCLEOTIDE SEQUENCE</scope>
    <source>
        <strain evidence="1">PT2-4</strain>
    </source>
</reference>
<evidence type="ECO:0000313" key="2">
    <source>
        <dbReference type="Proteomes" id="UP001139199"/>
    </source>
</evidence>
<sequence length="303" mass="34412">MKQRFYSNGKLLITGEYVVLDGANALAVPTKYGQTLEIEPFNQGTLLWQSFNSENELWFTDEIHINEGFIIHESTNNAISTRLIEILNAAKQLNPDFLNKKEGFKVSTKLNFPNNWGLGTSSTLINNIAQWANIDAFKLLKFTFGGSGYDIACAQHNTPITYCLQNKTPIVEAVSFLPEFKKHLYFVHLNQKQNSRDGIKHYKNNRNNVTEIIAKINVITLKIISCKTLNDFFKLINEHETLIAEITNQTPVKERLFSDFNGSIKSLGAWGGDFVLVASENNPSKYFKNKGFKTVINYNDMIL</sequence>
<keyword evidence="1" id="KW-0808">Transferase</keyword>
<dbReference type="InterPro" id="IPR020568">
    <property type="entry name" value="Ribosomal_Su5_D2-typ_SF"/>
</dbReference>
<keyword evidence="2" id="KW-1185">Reference proteome</keyword>